<keyword evidence="6" id="KW-1185">Reference proteome</keyword>
<comment type="catalytic activity">
    <reaction evidence="2">
        <text>2 GTP = 3',3'-c-di-GMP + 2 diphosphate</text>
        <dbReference type="Rhea" id="RHEA:24898"/>
        <dbReference type="ChEBI" id="CHEBI:33019"/>
        <dbReference type="ChEBI" id="CHEBI:37565"/>
        <dbReference type="ChEBI" id="CHEBI:58805"/>
        <dbReference type="EC" id="2.7.7.65"/>
    </reaction>
</comment>
<dbReference type="STRING" id="158189.SpiBuddy_1514"/>
<feature type="transmembrane region" description="Helical" evidence="3">
    <location>
        <begin position="129"/>
        <end position="150"/>
    </location>
</feature>
<feature type="transmembrane region" description="Helical" evidence="3">
    <location>
        <begin position="79"/>
        <end position="99"/>
    </location>
</feature>
<feature type="transmembrane region" description="Helical" evidence="3">
    <location>
        <begin position="23"/>
        <end position="45"/>
    </location>
</feature>
<dbReference type="SMART" id="SM00267">
    <property type="entry name" value="GGDEF"/>
    <property type="match status" value="1"/>
</dbReference>
<sequence length="320" mass="35792">MLCIEQAVYGLLIAENNSELQTLYFVSAAVIGFLFVFSSVIPVLLKNKTSLVYSLLDILPLGIGMGIAYVRMISVSTSFFNIPTVYLAILYCGSVIFLLSYLQSALLYGIILCISIFSVGRIIPTDPSIPFAADFLINGAIAWAVSAVTYNRFLRTENQRLLIEVQNKQLTFISEHDWLTGLYNRRKLDRYLLNKDSFTSAILFDLDHFKTINDTYGHQKGDQVLKELADLAQSLVLPDEVVGRWGGEEFLILTHREGYAVAQNLREVIAAYQFAKGITITASFGVAKCNQHQSVQALISTIDQNLYTAKLQGRNRVVYT</sequence>
<reference evidence="6" key="1">
    <citation type="submission" date="2011-02" db="EMBL/GenBank/DDBJ databases">
        <title>Complete sequence of Spirochaeta sp. Buddy.</title>
        <authorList>
            <person name="Lucas S."/>
            <person name="Copeland A."/>
            <person name="Lapidus A."/>
            <person name="Cheng J.-F."/>
            <person name="Goodwin L."/>
            <person name="Pitluck S."/>
            <person name="Zeytun A."/>
            <person name="Detter J.C."/>
            <person name="Han C."/>
            <person name="Tapia R."/>
            <person name="Land M."/>
            <person name="Hauser L."/>
            <person name="Kyrpides N."/>
            <person name="Ivanova N."/>
            <person name="Mikhailova N."/>
            <person name="Pagani I."/>
            <person name="Ritalahti K.M."/>
            <person name="Loeffler F.E."/>
            <person name="Woyke T."/>
        </authorList>
    </citation>
    <scope>NUCLEOTIDE SEQUENCE [LARGE SCALE GENOMIC DNA]</scope>
    <source>
        <strain evidence="6">ATCC BAA-1886 / DSM 22777 / Buddy</strain>
    </source>
</reference>
<dbReference type="InterPro" id="IPR000160">
    <property type="entry name" value="GGDEF_dom"/>
</dbReference>
<dbReference type="SUPFAM" id="SSF55073">
    <property type="entry name" value="Nucleotide cyclase"/>
    <property type="match status" value="1"/>
</dbReference>
<dbReference type="Gene3D" id="3.30.70.270">
    <property type="match status" value="1"/>
</dbReference>
<dbReference type="AlphaFoldDB" id="F0RZ58"/>
<dbReference type="EMBL" id="CP002541">
    <property type="protein sequence ID" value="ADY13339.1"/>
    <property type="molecule type" value="Genomic_DNA"/>
</dbReference>
<protein>
    <recommendedName>
        <fullName evidence="1">diguanylate cyclase</fullName>
        <ecNumber evidence="1">2.7.7.65</ecNumber>
    </recommendedName>
</protein>
<dbReference type="OrthoDB" id="9779586at2"/>
<dbReference type="PROSITE" id="PS50887">
    <property type="entry name" value="GGDEF"/>
    <property type="match status" value="1"/>
</dbReference>
<dbReference type="NCBIfam" id="TIGR00254">
    <property type="entry name" value="GGDEF"/>
    <property type="match status" value="1"/>
</dbReference>
<dbReference type="InterPro" id="IPR043128">
    <property type="entry name" value="Rev_trsase/Diguanyl_cyclase"/>
</dbReference>
<keyword evidence="3" id="KW-0812">Transmembrane</keyword>
<dbReference type="PANTHER" id="PTHR45138:SF9">
    <property type="entry name" value="DIGUANYLATE CYCLASE DGCM-RELATED"/>
    <property type="match status" value="1"/>
</dbReference>
<dbReference type="InterPro" id="IPR050469">
    <property type="entry name" value="Diguanylate_Cyclase"/>
</dbReference>
<dbReference type="RefSeq" id="WP_013607189.1">
    <property type="nucleotide sequence ID" value="NC_015152.1"/>
</dbReference>
<dbReference type="InterPro" id="IPR029787">
    <property type="entry name" value="Nucleotide_cyclase"/>
</dbReference>
<dbReference type="CDD" id="cd01949">
    <property type="entry name" value="GGDEF"/>
    <property type="match status" value="1"/>
</dbReference>
<dbReference type="KEGG" id="sbu:SpiBuddy_1514"/>
<dbReference type="Pfam" id="PF00990">
    <property type="entry name" value="GGDEF"/>
    <property type="match status" value="1"/>
</dbReference>
<dbReference type="GO" id="GO:0052621">
    <property type="term" value="F:diguanylate cyclase activity"/>
    <property type="evidence" value="ECO:0007669"/>
    <property type="project" value="UniProtKB-EC"/>
</dbReference>
<evidence type="ECO:0000259" key="4">
    <source>
        <dbReference type="PROSITE" id="PS50887"/>
    </source>
</evidence>
<evidence type="ECO:0000256" key="1">
    <source>
        <dbReference type="ARBA" id="ARBA00012528"/>
    </source>
</evidence>
<feature type="transmembrane region" description="Helical" evidence="3">
    <location>
        <begin position="106"/>
        <end position="123"/>
    </location>
</feature>
<dbReference type="Proteomes" id="UP000008466">
    <property type="component" value="Chromosome"/>
</dbReference>
<evidence type="ECO:0000313" key="6">
    <source>
        <dbReference type="Proteomes" id="UP000008466"/>
    </source>
</evidence>
<dbReference type="HOGENOM" id="CLU_000445_11_1_12"/>
<keyword evidence="3" id="KW-0472">Membrane</keyword>
<name>F0RZ58_SPHGB</name>
<evidence type="ECO:0000256" key="3">
    <source>
        <dbReference type="SAM" id="Phobius"/>
    </source>
</evidence>
<keyword evidence="3" id="KW-1133">Transmembrane helix</keyword>
<accession>F0RZ58</accession>
<evidence type="ECO:0000313" key="5">
    <source>
        <dbReference type="EMBL" id="ADY13339.1"/>
    </source>
</evidence>
<feature type="domain" description="GGDEF" evidence="4">
    <location>
        <begin position="197"/>
        <end position="320"/>
    </location>
</feature>
<evidence type="ECO:0000256" key="2">
    <source>
        <dbReference type="ARBA" id="ARBA00034247"/>
    </source>
</evidence>
<organism evidence="5 6">
    <name type="scientific">Sphaerochaeta globosa (strain ATCC BAA-1886 / DSM 22777 / Buddy)</name>
    <name type="common">Spirochaeta sp. (strain Buddy)</name>
    <dbReference type="NCBI Taxonomy" id="158189"/>
    <lineage>
        <taxon>Bacteria</taxon>
        <taxon>Pseudomonadati</taxon>
        <taxon>Spirochaetota</taxon>
        <taxon>Spirochaetia</taxon>
        <taxon>Spirochaetales</taxon>
        <taxon>Sphaerochaetaceae</taxon>
        <taxon>Sphaerochaeta</taxon>
    </lineage>
</organism>
<proteinExistence type="predicted"/>
<gene>
    <name evidence="5" type="ordered locus">SpiBuddy_1514</name>
</gene>
<feature type="transmembrane region" description="Helical" evidence="3">
    <location>
        <begin position="52"/>
        <end position="73"/>
    </location>
</feature>
<dbReference type="eggNOG" id="COG3706">
    <property type="taxonomic scope" value="Bacteria"/>
</dbReference>
<dbReference type="PANTHER" id="PTHR45138">
    <property type="entry name" value="REGULATORY COMPONENTS OF SENSORY TRANSDUCTION SYSTEM"/>
    <property type="match status" value="1"/>
</dbReference>
<dbReference type="EC" id="2.7.7.65" evidence="1"/>
<dbReference type="FunFam" id="3.30.70.270:FF:000001">
    <property type="entry name" value="Diguanylate cyclase domain protein"/>
    <property type="match status" value="1"/>
</dbReference>